<sequence length="778" mass="92551">MHKYKPEILKELYEIVQDESIYLGDIDTSLIKDMSGLFSGSEREDFSGIEIWDTSNVVSMNSMFSFARKFNHNINNWNVSNVEDMGYMFRYAIKFNQPLNNWNVHKVKIMNYMFNDAMEFNQDISSWNVESVKDMTCMFEGCSKFNQPLNSWNVSNVENMYCMFAQSFEFNQPLNDWDISNVKDTSYMFYLASKFNQPLDKWNVNKVKNMSYMFGGTYNFNKYSSLENWDISQVNSMENIFQFCNNFQNFKNLKWTLYLHVLGDYYYGNDIIKDNLKEAHKIASESKNKKIISFKRKLENTYYNELKDLSDLKIFKSIEEAEDYIENNLNKKDEKKVDFIKEASVLIKDKSREVNIKVIKYIYLKYLELKKYIYRIVEIDSIIELLDKESFLSFAYNIYKETDKETAQLIYGLYGGYEALEEIYKKDGESKLFFNILSLNKENEYTIKILFNIYNNAKKMATKNNALDILIEIAKYKKNPFYNLELKYNSNIGFDKNSEKILDENYKLILNNDYSVSIFDIKESKILKSIPRNLDENKKEEIKHIREQVSNMIKKFSYILNQLLIAGDKYNYDFFKEIFIDNPIMNKFDLSLIWSLYNNSNNFITTFRYAGDGSYTNCNDEEVKIDNNSFISLASPIEMEEETITKWRQQLQDYELSQTINQLSIINIDKNNLENEIDKLQNIEIAYGTFKAFGMRYGMFPLYTEYRTIKEYTLTLDDGDTFTIKAKINGETDYADYKDKIKINIEFTNNENKEVSKRFIYTLLIFMIWDFRLTDMFN</sequence>
<organism evidence="3 4">
    <name type="scientific">Brachyspira intermedia (strain ATCC 51140 / PWS/A)</name>
    <name type="common">Serpulina intermedia</name>
    <dbReference type="NCBI Taxonomy" id="1045858"/>
    <lineage>
        <taxon>Bacteria</taxon>
        <taxon>Pseudomonadati</taxon>
        <taxon>Spirochaetota</taxon>
        <taxon>Spirochaetia</taxon>
        <taxon>Brachyspirales</taxon>
        <taxon>Brachyspiraceae</taxon>
        <taxon>Brachyspira</taxon>
    </lineage>
</organism>
<dbReference type="PATRIC" id="fig|1045858.4.peg.536"/>
<reference evidence="3 4" key="1">
    <citation type="journal article" date="2011" name="BMC Genomics">
        <title>Complete genome sequence of Brachyspira intermedia reveals unique genomic features in Brachyspira species and phage-mediated horizontal gene transfer.</title>
        <authorList>
            <person name="Hafstrom T."/>
            <person name="Jansson D.S."/>
            <person name="Segerman B."/>
        </authorList>
    </citation>
    <scope>NUCLEOTIDE SEQUENCE [LARGE SCALE GENOMIC DNA]</scope>
    <source>
        <strain evidence="4">ATCC 51140 / PWS/A</strain>
    </source>
</reference>
<name>G0EJG8_BRAIP</name>
<dbReference type="EMBL" id="CP002874">
    <property type="protein sequence ID" value="AEM21167.1"/>
    <property type="molecule type" value="Genomic_DNA"/>
</dbReference>
<keyword evidence="4" id="KW-1185">Reference proteome</keyword>
<dbReference type="KEGG" id="bip:Bint_0536"/>
<dbReference type="OrthoDB" id="304456at2"/>
<dbReference type="Pfam" id="PF13569">
    <property type="entry name" value="DUF4132"/>
    <property type="match status" value="1"/>
</dbReference>
<accession>G0EJG8</accession>
<dbReference type="GeneID" id="44969095"/>
<evidence type="ECO:0000313" key="4">
    <source>
        <dbReference type="Proteomes" id="UP000008522"/>
    </source>
</evidence>
<keyword evidence="1" id="KW-0175">Coiled coil</keyword>
<dbReference type="AlphaFoldDB" id="G0EJG8"/>
<dbReference type="RefSeq" id="WP_014487015.1">
    <property type="nucleotide sequence ID" value="NC_017243.1"/>
</dbReference>
<dbReference type="NCBIfam" id="TIGR02167">
    <property type="entry name" value="Liste_lipo_26"/>
    <property type="match status" value="1"/>
</dbReference>
<dbReference type="InterPro" id="IPR011889">
    <property type="entry name" value="Liste_lipo_26"/>
</dbReference>
<protein>
    <submittedName>
        <fullName evidence="3">Lipoprotein</fullName>
    </submittedName>
</protein>
<keyword evidence="3" id="KW-0449">Lipoprotein</keyword>
<dbReference type="Pfam" id="PF03382">
    <property type="entry name" value="DUF285"/>
    <property type="match status" value="1"/>
</dbReference>
<proteinExistence type="predicted"/>
<dbReference type="eggNOG" id="COG1413">
    <property type="taxonomic scope" value="Bacteria"/>
</dbReference>
<evidence type="ECO:0000313" key="3">
    <source>
        <dbReference type="EMBL" id="AEM21167.1"/>
    </source>
</evidence>
<dbReference type="InterPro" id="IPR005046">
    <property type="entry name" value="DUF285"/>
</dbReference>
<gene>
    <name evidence="3" type="ordered locus">Bint_0536</name>
</gene>
<evidence type="ECO:0000259" key="2">
    <source>
        <dbReference type="Pfam" id="PF13569"/>
    </source>
</evidence>
<dbReference type="eggNOG" id="COG4886">
    <property type="taxonomic scope" value="Bacteria"/>
</dbReference>
<dbReference type="InterPro" id="IPR025406">
    <property type="entry name" value="DUF4132"/>
</dbReference>
<dbReference type="HOGENOM" id="CLU_350133_0_0_12"/>
<dbReference type="Proteomes" id="UP000008522">
    <property type="component" value="Chromosome"/>
</dbReference>
<feature type="domain" description="DUF4132" evidence="2">
    <location>
        <begin position="525"/>
        <end position="664"/>
    </location>
</feature>
<evidence type="ECO:0000256" key="1">
    <source>
        <dbReference type="SAM" id="Coils"/>
    </source>
</evidence>
<feature type="coiled-coil region" evidence="1">
    <location>
        <begin position="637"/>
        <end position="683"/>
    </location>
</feature>